<reference evidence="7" key="1">
    <citation type="submission" date="2023-03" db="EMBL/GenBank/DDBJ databases">
        <authorList>
            <person name="Shen W."/>
            <person name="Cai J."/>
        </authorList>
    </citation>
    <scope>NUCLEOTIDE SEQUENCE</scope>
    <source>
        <strain evidence="7">P66-3</strain>
    </source>
</reference>
<evidence type="ECO:0000313" key="8">
    <source>
        <dbReference type="Proteomes" id="UP001181046"/>
    </source>
</evidence>
<dbReference type="GO" id="GO:0016874">
    <property type="term" value="F:ligase activity"/>
    <property type="evidence" value="ECO:0007669"/>
    <property type="project" value="UniProtKB-KW"/>
</dbReference>
<keyword evidence="3 5" id="KW-1133">Transmembrane helix</keyword>
<evidence type="ECO:0000256" key="4">
    <source>
        <dbReference type="ARBA" id="ARBA00023136"/>
    </source>
</evidence>
<evidence type="ECO:0000256" key="1">
    <source>
        <dbReference type="ARBA" id="ARBA00004141"/>
    </source>
</evidence>
<evidence type="ECO:0000256" key="5">
    <source>
        <dbReference type="SAM" id="Phobius"/>
    </source>
</evidence>
<evidence type="ECO:0000256" key="2">
    <source>
        <dbReference type="ARBA" id="ARBA00022692"/>
    </source>
</evidence>
<protein>
    <submittedName>
        <fullName evidence="7">O-antigen ligase family protein</fullName>
    </submittedName>
</protein>
<feature type="transmembrane region" description="Helical" evidence="5">
    <location>
        <begin position="156"/>
        <end position="173"/>
    </location>
</feature>
<dbReference type="EMBL" id="JARQAJ010000004">
    <property type="protein sequence ID" value="MDT2759582.1"/>
    <property type="molecule type" value="Genomic_DNA"/>
</dbReference>
<keyword evidence="8" id="KW-1185">Reference proteome</keyword>
<dbReference type="InterPro" id="IPR051533">
    <property type="entry name" value="WaaL-like"/>
</dbReference>
<dbReference type="PANTHER" id="PTHR37422">
    <property type="entry name" value="TEICHURONIC ACID BIOSYNTHESIS PROTEIN TUAE"/>
    <property type="match status" value="1"/>
</dbReference>
<dbReference type="Proteomes" id="UP001181046">
    <property type="component" value="Unassembled WGS sequence"/>
</dbReference>
<name>A0ABU3FA83_9ENTE</name>
<keyword evidence="2 5" id="KW-0812">Transmembrane</keyword>
<accession>A0ABU3FA83</accession>
<feature type="transmembrane region" description="Helical" evidence="5">
    <location>
        <begin position="30"/>
        <end position="49"/>
    </location>
</feature>
<feature type="transmembrane region" description="Helical" evidence="5">
    <location>
        <begin position="229"/>
        <end position="248"/>
    </location>
</feature>
<sequence>MEKKKISVILLSLSLITLFFPPIIISIAGFGLVIPIGEIFLYLSVAFRIKFNARIKIDRVLLLYGLYIYFSFFSLINSISVSRFIIGFQWYVTGFVALALVARATQNKKEILLLVRSFYLGIILLALQVIANTLFVNGGRFLVGNKIQLSIGGSNFLATFFLLLIPLGFNYFLEKKRIRYFAIFTLAMVGLVYTASRSALLIAIGYILIKIILVLFSRHISVPRKIQSLLTVSVLIGLVSWSIKDFILEQFSYGRFDDLSEQGNLLSRVQVFEVYWEKFISHPILGNGYLNVEDDQVFLMAHNWPLQFLADGGFLSTLLIIGVVFYLVWTAYNTARNMNDRAELDVEIRRFPVGYFEGLILFLVHGFFEPNFNSKLGLIIVFSGYGLTKLIKNMEVESNEKNNDLFPRL</sequence>
<evidence type="ECO:0000256" key="3">
    <source>
        <dbReference type="ARBA" id="ARBA00022989"/>
    </source>
</evidence>
<feature type="transmembrane region" description="Helical" evidence="5">
    <location>
        <begin position="85"/>
        <end position="105"/>
    </location>
</feature>
<feature type="transmembrane region" description="Helical" evidence="5">
    <location>
        <begin position="117"/>
        <end position="136"/>
    </location>
</feature>
<feature type="transmembrane region" description="Helical" evidence="5">
    <location>
        <begin position="61"/>
        <end position="79"/>
    </location>
</feature>
<feature type="transmembrane region" description="Helical" evidence="5">
    <location>
        <begin position="7"/>
        <end position="24"/>
    </location>
</feature>
<dbReference type="RefSeq" id="WP_311829954.1">
    <property type="nucleotide sequence ID" value="NZ_JARQAJ010000004.1"/>
</dbReference>
<feature type="transmembrane region" description="Helical" evidence="5">
    <location>
        <begin position="200"/>
        <end position="217"/>
    </location>
</feature>
<keyword evidence="7" id="KW-0436">Ligase</keyword>
<comment type="caution">
    <text evidence="7">The sequence shown here is derived from an EMBL/GenBank/DDBJ whole genome shotgun (WGS) entry which is preliminary data.</text>
</comment>
<keyword evidence="4 5" id="KW-0472">Membrane</keyword>
<proteinExistence type="predicted"/>
<feature type="transmembrane region" description="Helical" evidence="5">
    <location>
        <begin position="308"/>
        <end position="329"/>
    </location>
</feature>
<feature type="transmembrane region" description="Helical" evidence="5">
    <location>
        <begin position="178"/>
        <end position="194"/>
    </location>
</feature>
<feature type="domain" description="O-antigen ligase-related" evidence="6">
    <location>
        <begin position="183"/>
        <end position="320"/>
    </location>
</feature>
<dbReference type="InterPro" id="IPR007016">
    <property type="entry name" value="O-antigen_ligase-rel_domated"/>
</dbReference>
<dbReference type="PANTHER" id="PTHR37422:SF21">
    <property type="entry name" value="EXOQ-LIKE PROTEIN"/>
    <property type="match status" value="1"/>
</dbReference>
<evidence type="ECO:0000313" key="7">
    <source>
        <dbReference type="EMBL" id="MDT2759582.1"/>
    </source>
</evidence>
<feature type="transmembrane region" description="Helical" evidence="5">
    <location>
        <begin position="350"/>
        <end position="368"/>
    </location>
</feature>
<evidence type="ECO:0000259" key="6">
    <source>
        <dbReference type="Pfam" id="PF04932"/>
    </source>
</evidence>
<gene>
    <name evidence="7" type="ORF">P7H27_07370</name>
</gene>
<comment type="subcellular location">
    <subcellularLocation>
        <location evidence="1">Membrane</location>
        <topology evidence="1">Multi-pass membrane protein</topology>
    </subcellularLocation>
</comment>
<organism evidence="7 8">
    <name type="scientific">Enterococcus xiangfangensis</name>
    <dbReference type="NCBI Taxonomy" id="1296537"/>
    <lineage>
        <taxon>Bacteria</taxon>
        <taxon>Bacillati</taxon>
        <taxon>Bacillota</taxon>
        <taxon>Bacilli</taxon>
        <taxon>Lactobacillales</taxon>
        <taxon>Enterococcaceae</taxon>
        <taxon>Enterococcus</taxon>
    </lineage>
</organism>
<dbReference type="Pfam" id="PF04932">
    <property type="entry name" value="Wzy_C"/>
    <property type="match status" value="1"/>
</dbReference>